<gene>
    <name evidence="3" type="ORF">D0Y65_044083</name>
</gene>
<dbReference type="EMBL" id="QZWG01000016">
    <property type="protein sequence ID" value="RZB61621.1"/>
    <property type="molecule type" value="Genomic_DNA"/>
</dbReference>
<keyword evidence="4" id="KW-1185">Reference proteome</keyword>
<dbReference type="AlphaFoldDB" id="A0A445GK72"/>
<keyword evidence="1" id="KW-0472">Membrane</keyword>
<reference evidence="3 4" key="1">
    <citation type="submission" date="2018-09" db="EMBL/GenBank/DDBJ databases">
        <title>A high-quality reference genome of wild soybean provides a powerful tool to mine soybean genomes.</title>
        <authorList>
            <person name="Xie M."/>
            <person name="Chung C.Y.L."/>
            <person name="Li M.-W."/>
            <person name="Wong F.-L."/>
            <person name="Chan T.-F."/>
            <person name="Lam H.-M."/>
        </authorList>
    </citation>
    <scope>NUCLEOTIDE SEQUENCE [LARGE SCALE GENOMIC DNA]</scope>
    <source>
        <strain evidence="4">cv. W05</strain>
        <tissue evidence="3">Hypocotyl of etiolated seedlings</tissue>
    </source>
</reference>
<keyword evidence="1" id="KW-1133">Transmembrane helix</keyword>
<sequence>MERFIATCMELGFDFVCLYFAAGVTPFVVAGIEFSKIIIAQKRCEVCGGSGLVLREKEKDYLRCPECGIGSCLRVLIEDPVPANSLESAVSSFSPSLLFFTGQKASFQPGGHKPMLSSFLPESPLIT</sequence>
<dbReference type="InterPro" id="IPR014900">
    <property type="entry name" value="VLTF-3_Zn_ribbon"/>
</dbReference>
<feature type="domain" description="Viral late gene transcription factor 3 zinc ribbon" evidence="2">
    <location>
        <begin position="41"/>
        <end position="68"/>
    </location>
</feature>
<evidence type="ECO:0000313" key="3">
    <source>
        <dbReference type="EMBL" id="RZB61621.1"/>
    </source>
</evidence>
<dbReference type="PANTHER" id="PTHR36809:SF1">
    <property type="entry name" value="TRANSMEMBRANE PROTEIN"/>
    <property type="match status" value="1"/>
</dbReference>
<dbReference type="Proteomes" id="UP000289340">
    <property type="component" value="Chromosome 16"/>
</dbReference>
<name>A0A445GK72_GLYSO</name>
<comment type="caution">
    <text evidence="3">The sequence shown here is derived from an EMBL/GenBank/DDBJ whole genome shotgun (WGS) entry which is preliminary data.</text>
</comment>
<dbReference type="PANTHER" id="PTHR36809">
    <property type="entry name" value="TRANSMEMBRANE PROTEIN"/>
    <property type="match status" value="1"/>
</dbReference>
<evidence type="ECO:0000259" key="2">
    <source>
        <dbReference type="Pfam" id="PF08792"/>
    </source>
</evidence>
<evidence type="ECO:0000313" key="4">
    <source>
        <dbReference type="Proteomes" id="UP000289340"/>
    </source>
</evidence>
<protein>
    <recommendedName>
        <fullName evidence="2">Viral late gene transcription factor 3 zinc ribbon domain-containing protein</fullName>
    </recommendedName>
</protein>
<feature type="transmembrane region" description="Helical" evidence="1">
    <location>
        <begin position="12"/>
        <end position="32"/>
    </location>
</feature>
<keyword evidence="1" id="KW-0812">Transmembrane</keyword>
<accession>A0A445GK72</accession>
<proteinExistence type="predicted"/>
<evidence type="ECO:0000256" key="1">
    <source>
        <dbReference type="SAM" id="Phobius"/>
    </source>
</evidence>
<dbReference type="Pfam" id="PF08792">
    <property type="entry name" value="A2L_zn_ribbon"/>
    <property type="match status" value="1"/>
</dbReference>
<organism evidence="3 4">
    <name type="scientific">Glycine soja</name>
    <name type="common">Wild soybean</name>
    <dbReference type="NCBI Taxonomy" id="3848"/>
    <lineage>
        <taxon>Eukaryota</taxon>
        <taxon>Viridiplantae</taxon>
        <taxon>Streptophyta</taxon>
        <taxon>Embryophyta</taxon>
        <taxon>Tracheophyta</taxon>
        <taxon>Spermatophyta</taxon>
        <taxon>Magnoliopsida</taxon>
        <taxon>eudicotyledons</taxon>
        <taxon>Gunneridae</taxon>
        <taxon>Pentapetalae</taxon>
        <taxon>rosids</taxon>
        <taxon>fabids</taxon>
        <taxon>Fabales</taxon>
        <taxon>Fabaceae</taxon>
        <taxon>Papilionoideae</taxon>
        <taxon>50 kb inversion clade</taxon>
        <taxon>NPAAA clade</taxon>
        <taxon>indigoferoid/millettioid clade</taxon>
        <taxon>Phaseoleae</taxon>
        <taxon>Glycine</taxon>
        <taxon>Glycine subgen. Soja</taxon>
    </lineage>
</organism>